<dbReference type="InterPro" id="IPR047218">
    <property type="entry name" value="YocR/YhdH-like"/>
</dbReference>
<proteinExistence type="inferred from homology"/>
<evidence type="ECO:0000256" key="6">
    <source>
        <dbReference type="RuleBase" id="RU003732"/>
    </source>
</evidence>
<feature type="transmembrane region" description="Helical" evidence="7">
    <location>
        <begin position="430"/>
        <end position="451"/>
    </location>
</feature>
<dbReference type="InterPro" id="IPR037272">
    <property type="entry name" value="SNS_sf"/>
</dbReference>
<evidence type="ECO:0000256" key="2">
    <source>
        <dbReference type="ARBA" id="ARBA00022448"/>
    </source>
</evidence>
<evidence type="ECO:0000313" key="9">
    <source>
        <dbReference type="Proteomes" id="UP000245020"/>
    </source>
</evidence>
<dbReference type="PANTHER" id="PTHR42948:SF1">
    <property type="entry name" value="TRANSPORTER"/>
    <property type="match status" value="1"/>
</dbReference>
<evidence type="ECO:0000256" key="4">
    <source>
        <dbReference type="ARBA" id="ARBA00022989"/>
    </source>
</evidence>
<keyword evidence="4 7" id="KW-1133">Transmembrane helix</keyword>
<feature type="transmembrane region" description="Helical" evidence="7">
    <location>
        <begin position="87"/>
        <end position="108"/>
    </location>
</feature>
<dbReference type="PANTHER" id="PTHR42948">
    <property type="entry name" value="TRANSPORTER"/>
    <property type="match status" value="1"/>
</dbReference>
<dbReference type="GO" id="GO:0015293">
    <property type="term" value="F:symporter activity"/>
    <property type="evidence" value="ECO:0007669"/>
    <property type="project" value="UniProtKB-KW"/>
</dbReference>
<dbReference type="PROSITE" id="PS00610">
    <property type="entry name" value="NA_NEUROTRAN_SYMP_1"/>
    <property type="match status" value="1"/>
</dbReference>
<dbReference type="EMBL" id="QEWQ01000006">
    <property type="protein sequence ID" value="PWD80396.1"/>
    <property type="molecule type" value="Genomic_DNA"/>
</dbReference>
<dbReference type="OrthoDB" id="9762833at2"/>
<feature type="transmembrane region" description="Helical" evidence="7">
    <location>
        <begin position="216"/>
        <end position="240"/>
    </location>
</feature>
<dbReference type="PROSITE" id="PS50267">
    <property type="entry name" value="NA_NEUROTRAN_SYMP_3"/>
    <property type="match status" value="1"/>
</dbReference>
<sequence>MARESWSSKLIYISTVAGATIGFGATWRFPYLVGENGGGAYLLVFFIAMLVLGVPMLVAEHLIGRRLHTNVIDSFSNKEIDHPISKWWKGVGILALLGAFGILAYYMVLGGWVMSYIGGISFGEIDLSTPLSAEVAKNFFESSTHNPWKMILYTFIFVAVNYYILVKGIIDGIEKVIRWVMPLFLLLVIALMIRALFLPNAMEGVKFYIIPDFSKITSRVILLALGQVFFALSIGFGVMITLSSYLSKKENIVSISVSAGIINTLIPLAIGFIIFPALFSAGIEPASGPSLVFQVLPAVFSTIPLGAFFAVLFFLLLLLAALTTSLTIYEVAITTLIEKTKMKRAVATFLTLAVVFIFGNVPSILSSSVWQDVHIFGMSIFDAFDYISANILFITTSLLCAIFIGFVLRKELAIKEITNDGSCNQKVATLLFYHIKYVIPALILIVFAFSFM</sequence>
<dbReference type="GO" id="GO:0016020">
    <property type="term" value="C:membrane"/>
    <property type="evidence" value="ECO:0007669"/>
    <property type="project" value="UniProtKB-SubCell"/>
</dbReference>
<keyword evidence="6" id="KW-0769">Symport</keyword>
<feature type="transmembrane region" description="Helical" evidence="7">
    <location>
        <begin position="252"/>
        <end position="279"/>
    </location>
</feature>
<dbReference type="SUPFAM" id="SSF161070">
    <property type="entry name" value="SNF-like"/>
    <property type="match status" value="1"/>
</dbReference>
<gene>
    <name evidence="8" type="ORF">DC083_08750</name>
</gene>
<name>A0A2U2ACL2_9GAMM</name>
<comment type="subcellular location">
    <subcellularLocation>
        <location evidence="1">Membrane</location>
        <topology evidence="1">Multi-pass membrane protein</topology>
    </subcellularLocation>
</comment>
<evidence type="ECO:0000256" key="5">
    <source>
        <dbReference type="ARBA" id="ARBA00023136"/>
    </source>
</evidence>
<feature type="transmembrane region" description="Helical" evidence="7">
    <location>
        <begin position="12"/>
        <end position="33"/>
    </location>
</feature>
<comment type="similarity">
    <text evidence="6">Belongs to the sodium:neurotransmitter symporter (SNF) (TC 2.A.22) family.</text>
</comment>
<dbReference type="AlphaFoldDB" id="A0A2U2ACL2"/>
<evidence type="ECO:0000256" key="3">
    <source>
        <dbReference type="ARBA" id="ARBA00022692"/>
    </source>
</evidence>
<accession>A0A2U2ACL2</accession>
<feature type="transmembrane region" description="Helical" evidence="7">
    <location>
        <begin position="176"/>
        <end position="196"/>
    </location>
</feature>
<evidence type="ECO:0000256" key="1">
    <source>
        <dbReference type="ARBA" id="ARBA00004141"/>
    </source>
</evidence>
<feature type="transmembrane region" description="Helical" evidence="7">
    <location>
        <begin position="147"/>
        <end position="164"/>
    </location>
</feature>
<dbReference type="Proteomes" id="UP000245020">
    <property type="component" value="Unassembled WGS sequence"/>
</dbReference>
<dbReference type="CDD" id="cd10336">
    <property type="entry name" value="SLC6sbd_Tyt1-Like"/>
    <property type="match status" value="1"/>
</dbReference>
<evidence type="ECO:0000256" key="7">
    <source>
        <dbReference type="SAM" id="Phobius"/>
    </source>
</evidence>
<feature type="transmembrane region" description="Helical" evidence="7">
    <location>
        <begin position="345"/>
        <end position="366"/>
    </location>
</feature>
<dbReference type="RefSeq" id="WP_109189839.1">
    <property type="nucleotide sequence ID" value="NZ_BMYA01000004.1"/>
</dbReference>
<organism evidence="8 9">
    <name type="scientific">Ignatzschineria ureiclastica</name>
    <dbReference type="NCBI Taxonomy" id="472582"/>
    <lineage>
        <taxon>Bacteria</taxon>
        <taxon>Pseudomonadati</taxon>
        <taxon>Pseudomonadota</taxon>
        <taxon>Gammaproteobacteria</taxon>
        <taxon>Cardiobacteriales</taxon>
        <taxon>Ignatzschineriaceae</taxon>
        <taxon>Ignatzschineria</taxon>
    </lineage>
</organism>
<feature type="transmembrane region" description="Helical" evidence="7">
    <location>
        <begin position="39"/>
        <end position="59"/>
    </location>
</feature>
<dbReference type="NCBIfam" id="NF037979">
    <property type="entry name" value="Na_transp"/>
    <property type="match status" value="1"/>
</dbReference>
<dbReference type="InterPro" id="IPR000175">
    <property type="entry name" value="Na/ntran_symport"/>
</dbReference>
<feature type="transmembrane region" description="Helical" evidence="7">
    <location>
        <begin position="386"/>
        <end position="409"/>
    </location>
</feature>
<protein>
    <recommendedName>
        <fullName evidence="6">Transporter</fullName>
    </recommendedName>
</protein>
<evidence type="ECO:0000313" key="8">
    <source>
        <dbReference type="EMBL" id="PWD80396.1"/>
    </source>
</evidence>
<keyword evidence="2 6" id="KW-0813">Transport</keyword>
<dbReference type="PRINTS" id="PR00176">
    <property type="entry name" value="NANEUSMPORT"/>
</dbReference>
<comment type="caution">
    <text evidence="8">The sequence shown here is derived from an EMBL/GenBank/DDBJ whole genome shotgun (WGS) entry which is preliminary data.</text>
</comment>
<feature type="transmembrane region" description="Helical" evidence="7">
    <location>
        <begin position="299"/>
        <end position="324"/>
    </location>
</feature>
<keyword evidence="5 7" id="KW-0472">Membrane</keyword>
<reference evidence="9" key="1">
    <citation type="submission" date="2018-05" db="EMBL/GenBank/DDBJ databases">
        <title>Ignatzschineria dubaiensis sp. nov., isolated from necrotic foot tissues of dromedaries (Camelus dromedarius) and associated maggots in Dubai, United Arab Emirates.</title>
        <authorList>
            <person name="Tsang C.C."/>
            <person name="Tang J.Y.M."/>
            <person name="Fong J.Y.H."/>
            <person name="Kinne J."/>
            <person name="Lee H.H."/>
            <person name="Joseph M."/>
            <person name="Jose S."/>
            <person name="Schuster R.K."/>
            <person name="Tang Y."/>
            <person name="Sivakumar S."/>
            <person name="Chen J.H.K."/>
            <person name="Teng J.L.L."/>
            <person name="Lau S.K.P."/>
            <person name="Wernery U."/>
            <person name="Woo P.C.Y."/>
        </authorList>
    </citation>
    <scope>NUCLEOTIDE SEQUENCE [LARGE SCALE GENOMIC DNA]</scope>
    <source>
        <strain evidence="9">KCTC 22644</strain>
    </source>
</reference>
<keyword evidence="3 6" id="KW-0812">Transmembrane</keyword>
<keyword evidence="9" id="KW-1185">Reference proteome</keyword>
<dbReference type="Pfam" id="PF00209">
    <property type="entry name" value="SNF"/>
    <property type="match status" value="2"/>
</dbReference>